<dbReference type="SUPFAM" id="SSF88723">
    <property type="entry name" value="PIN domain-like"/>
    <property type="match status" value="1"/>
</dbReference>
<evidence type="ECO:0000259" key="1">
    <source>
        <dbReference type="Pfam" id="PF01850"/>
    </source>
</evidence>
<dbReference type="InterPro" id="IPR002716">
    <property type="entry name" value="PIN_dom"/>
</dbReference>
<reference evidence="2" key="1">
    <citation type="submission" date="2017-07" db="EMBL/GenBank/DDBJ databases">
        <title>The cable genome - Insights into the physiology and evolution of filamentous bacteria capable of sulfide oxidation via long distance electron transfer.</title>
        <authorList>
            <person name="Thorup C."/>
            <person name="Bjerg J.T."/>
            <person name="Schreiber L."/>
            <person name="Nielsen L.P."/>
            <person name="Kjeldsen K.U."/>
            <person name="Boesen T."/>
            <person name="Boggild A."/>
            <person name="Meysman F."/>
            <person name="Geelhoed J."/>
            <person name="Schramm A."/>
        </authorList>
    </citation>
    <scope>NUCLEOTIDE SEQUENCE [LARGE SCALE GENOMIC DNA]</scope>
    <source>
        <strain evidence="2">GS</strain>
    </source>
</reference>
<name>A0A521FZ43_9BACT</name>
<dbReference type="PANTHER" id="PTHR42188:SF1">
    <property type="entry name" value="23S RRNA-SPECIFIC ENDONUCLEASE VAPC20"/>
    <property type="match status" value="1"/>
</dbReference>
<dbReference type="EMBL" id="NQJD01000043">
    <property type="protein sequence ID" value="TAA74029.1"/>
    <property type="molecule type" value="Genomic_DNA"/>
</dbReference>
<evidence type="ECO:0000313" key="3">
    <source>
        <dbReference type="Proteomes" id="UP000316238"/>
    </source>
</evidence>
<dbReference type="Gene3D" id="3.40.50.1010">
    <property type="entry name" value="5'-nuclease"/>
    <property type="match status" value="1"/>
</dbReference>
<evidence type="ECO:0000313" key="2">
    <source>
        <dbReference type="EMBL" id="TAA74029.1"/>
    </source>
</evidence>
<accession>A0A521FZ43</accession>
<protein>
    <submittedName>
        <fullName evidence="2">PIN domain-containing protein</fullName>
    </submittedName>
</protein>
<keyword evidence="3" id="KW-1185">Reference proteome</keyword>
<dbReference type="GO" id="GO:0004521">
    <property type="term" value="F:RNA endonuclease activity"/>
    <property type="evidence" value="ECO:0007669"/>
    <property type="project" value="InterPro"/>
</dbReference>
<organism evidence="2 3">
    <name type="scientific">Candidatus Electronema aureum</name>
    <dbReference type="NCBI Taxonomy" id="2005002"/>
    <lineage>
        <taxon>Bacteria</taxon>
        <taxon>Pseudomonadati</taxon>
        <taxon>Thermodesulfobacteriota</taxon>
        <taxon>Desulfobulbia</taxon>
        <taxon>Desulfobulbales</taxon>
        <taxon>Desulfobulbaceae</taxon>
        <taxon>Candidatus Electronema</taxon>
    </lineage>
</organism>
<feature type="domain" description="PIN" evidence="1">
    <location>
        <begin position="14"/>
        <end position="80"/>
    </location>
</feature>
<dbReference type="AlphaFoldDB" id="A0A521FZ43"/>
<gene>
    <name evidence="2" type="ORF">CDV28_14321</name>
</gene>
<dbReference type="GO" id="GO:0016075">
    <property type="term" value="P:rRNA catabolic process"/>
    <property type="evidence" value="ECO:0007669"/>
    <property type="project" value="TreeGrafter"/>
</dbReference>
<sequence>MLSSILLRNKAFNYIQLLKNDKHTEIVPVSEKLFEAGLAMFLKYQDKEWGIVDCISFLVMKERRITHALTSDEHFAQAGFAVLLK</sequence>
<proteinExistence type="predicted"/>
<dbReference type="InterPro" id="IPR039018">
    <property type="entry name" value="VapC20-like"/>
</dbReference>
<dbReference type="InterPro" id="IPR029060">
    <property type="entry name" value="PIN-like_dom_sf"/>
</dbReference>
<comment type="caution">
    <text evidence="2">The sequence shown here is derived from an EMBL/GenBank/DDBJ whole genome shotgun (WGS) entry which is preliminary data.</text>
</comment>
<dbReference type="Proteomes" id="UP000316238">
    <property type="component" value="Unassembled WGS sequence"/>
</dbReference>
<dbReference type="Pfam" id="PF01850">
    <property type="entry name" value="PIN"/>
    <property type="match status" value="1"/>
</dbReference>
<dbReference type="PANTHER" id="PTHR42188">
    <property type="entry name" value="23S RRNA-SPECIFIC ENDONUCLEASE VAPC20"/>
    <property type="match status" value="1"/>
</dbReference>